<dbReference type="InterPro" id="IPR012337">
    <property type="entry name" value="RNaseH-like_sf"/>
</dbReference>
<dbReference type="RefSeq" id="WP_327600728.1">
    <property type="nucleotide sequence ID" value="NZ_JAYXHS010000004.1"/>
</dbReference>
<comment type="caution">
    <text evidence="2">The sequence shown here is derived from an EMBL/GenBank/DDBJ whole genome shotgun (WGS) entry which is preliminary data.</text>
</comment>
<organism evidence="2 3">
    <name type="scientific">Uliginosibacterium silvisoli</name>
    <dbReference type="NCBI Taxonomy" id="3114758"/>
    <lineage>
        <taxon>Bacteria</taxon>
        <taxon>Pseudomonadati</taxon>
        <taxon>Pseudomonadota</taxon>
        <taxon>Betaproteobacteria</taxon>
        <taxon>Rhodocyclales</taxon>
        <taxon>Zoogloeaceae</taxon>
        <taxon>Uliginosibacterium</taxon>
    </lineage>
</organism>
<dbReference type="SUPFAM" id="SSF53098">
    <property type="entry name" value="Ribonuclease H-like"/>
    <property type="match status" value="1"/>
</dbReference>
<dbReference type="Pfam" id="PF09299">
    <property type="entry name" value="Mu-transpos_C"/>
    <property type="match status" value="1"/>
</dbReference>
<dbReference type="PROSITE" id="PS50994">
    <property type="entry name" value="INTEGRASE"/>
    <property type="match status" value="1"/>
</dbReference>
<accession>A0ABU6K7Y1</accession>
<dbReference type="InterPro" id="IPR015378">
    <property type="entry name" value="Transposase-like_Mu_C"/>
</dbReference>
<evidence type="ECO:0000313" key="3">
    <source>
        <dbReference type="Proteomes" id="UP001331561"/>
    </source>
</evidence>
<dbReference type="InterPro" id="IPR036397">
    <property type="entry name" value="RNaseH_sf"/>
</dbReference>
<evidence type="ECO:0000313" key="2">
    <source>
        <dbReference type="EMBL" id="MEC5387754.1"/>
    </source>
</evidence>
<evidence type="ECO:0000259" key="1">
    <source>
        <dbReference type="PROSITE" id="PS50994"/>
    </source>
</evidence>
<dbReference type="InterPro" id="IPR014833">
    <property type="entry name" value="TnsA_N"/>
</dbReference>
<proteinExistence type="predicted"/>
<dbReference type="InterPro" id="IPR001584">
    <property type="entry name" value="Integrase_cat-core"/>
</dbReference>
<reference evidence="2 3" key="1">
    <citation type="submission" date="2024-01" db="EMBL/GenBank/DDBJ databases">
        <title>Uliginosibacterium soil sp. nov.</title>
        <authorList>
            <person name="Lv Y."/>
        </authorList>
    </citation>
    <scope>NUCLEOTIDE SEQUENCE [LARGE SCALE GENOMIC DNA]</scope>
    <source>
        <strain evidence="2 3">H3</strain>
    </source>
</reference>
<gene>
    <name evidence="2" type="ORF">VVD49_18620</name>
</gene>
<dbReference type="Pfam" id="PF00665">
    <property type="entry name" value="rve"/>
    <property type="match status" value="1"/>
</dbReference>
<name>A0ABU6K7Y1_9RHOO</name>
<protein>
    <submittedName>
        <fullName evidence="2">DDE-type integrase/transposase/recombinase</fullName>
    </submittedName>
</protein>
<dbReference type="EMBL" id="JAYXHS010000004">
    <property type="protein sequence ID" value="MEC5387754.1"/>
    <property type="molecule type" value="Genomic_DNA"/>
</dbReference>
<keyword evidence="3" id="KW-1185">Reference proteome</keyword>
<dbReference type="Pfam" id="PF08722">
    <property type="entry name" value="Tn7_TnsA-like_N"/>
    <property type="match status" value="1"/>
</dbReference>
<dbReference type="Proteomes" id="UP001331561">
    <property type="component" value="Unassembled WGS sequence"/>
</dbReference>
<sequence>MLEHHHRDALLDRLGLPPKGRRIVVDAVRNSPVRPVKSRGGNVLTTYQSRKMQRESNTESRHLEFPAAVTYEHDPDVLEFFAQPCHLKFEVIDDQGEIHKIDHIPDFLIIRADGVFLHEWKSEEKLQGLARRTPWRYQLNDDGQWRSPYIEHWLADRGITYQICTETRIGERRIENTLFLEDYLHPSAMACPIDAAMRVESALKEDATLYLAELYEKAQCTPDDAFKLIADGILIADMDGEFLAEPHRCRVFRDHAVRDFERALTECRARPQAVDGTLDLRVGARVLYNHVPYEISLVGVMQIVLKSEHADMIELKLSTLGELAATGNLKMENACGEDLQRPRLCDFTENELRTALSRQSDLSRESLSPRTRARFKKLVTHAEIAGLDTLTALVPRTRDRGNRTARLSPEQLDAIAEITRKHFLNSKAQNRKACHNHLIALCREKQIEAPSYPTLIAHFKKLPRTGADRARYGKRVAYKNAEFVSVLHADTPVHGVRPFQYVHMDHTEVDIELVCSRTGKGLGRPWLSFAIDAFTRRILGMYLSFDSPSYRSNMMLFRDIVRRFRRLPQMVVVDNGADFRSEDFSLFAKLMRIHVRYRPAGNPRHGAVMERIFGSMHTEYVHNLAGNTKATKNVRETTGKFLPSRLAEWTLEQLYYGIEYWATEYYDQREHPALGLSPRDAYAQGMAQSGERSHCIVTLTKAFLILTCPLVERAGVRKVDKQRGIKMNDRYFYWCPEFSNPKLHGTKVAVRYDPWDVSTVFVQVDKRWHPATCKTLAHLHTMTEKERAALSEEYVNRYPNTKHDELSVQRLVEFMRTFTPEGARALQLARQQENRQLYQSLGLAEVAPRGQLLLSERSLTTFHAVLSEQSVGLPVPVTIDKPAQSHTLPLDDDLEMF</sequence>
<feature type="domain" description="Integrase catalytic" evidence="1">
    <location>
        <begin position="494"/>
        <end position="686"/>
    </location>
</feature>
<dbReference type="Gene3D" id="3.30.420.10">
    <property type="entry name" value="Ribonuclease H-like superfamily/Ribonuclease H"/>
    <property type="match status" value="1"/>
</dbReference>